<evidence type="ECO:0000256" key="1">
    <source>
        <dbReference type="SAM" id="Phobius"/>
    </source>
</evidence>
<dbReference type="Proteomes" id="UP000017559">
    <property type="component" value="Unassembled WGS sequence"/>
</dbReference>
<keyword evidence="3" id="KW-1185">Reference proteome</keyword>
<evidence type="ECO:0000313" key="2">
    <source>
        <dbReference type="EMBL" id="ESK87319.1"/>
    </source>
</evidence>
<feature type="transmembrane region" description="Helical" evidence="1">
    <location>
        <begin position="252"/>
        <end position="274"/>
    </location>
</feature>
<name>V2Y6L6_MONRO</name>
<keyword evidence="1" id="KW-0472">Membrane</keyword>
<dbReference type="HOGENOM" id="CLU_877406_0_0_1"/>
<proteinExistence type="predicted"/>
<dbReference type="AlphaFoldDB" id="V2Y6L6"/>
<evidence type="ECO:0000313" key="3">
    <source>
        <dbReference type="Proteomes" id="UP000017559"/>
    </source>
</evidence>
<feature type="transmembrane region" description="Helical" evidence="1">
    <location>
        <begin position="212"/>
        <end position="232"/>
    </location>
</feature>
<keyword evidence="1" id="KW-1133">Transmembrane helix</keyword>
<comment type="caution">
    <text evidence="2">The sequence shown here is derived from an EMBL/GenBank/DDBJ whole genome shotgun (WGS) entry which is preliminary data.</text>
</comment>
<feature type="transmembrane region" description="Helical" evidence="1">
    <location>
        <begin position="280"/>
        <end position="299"/>
    </location>
</feature>
<dbReference type="EMBL" id="AWSO01000807">
    <property type="protein sequence ID" value="ESK87319.1"/>
    <property type="molecule type" value="Genomic_DNA"/>
</dbReference>
<reference evidence="2 3" key="1">
    <citation type="journal article" date="2014" name="BMC Genomics">
        <title>Genome and secretome analysis of the hemibiotrophic fungal pathogen, Moniliophthora roreri, which causes frosty pod rot disease of cacao: mechanisms of the biotrophic and necrotrophic phases.</title>
        <authorList>
            <person name="Meinhardt L.W."/>
            <person name="Costa G.G.L."/>
            <person name="Thomazella D.P.T."/>
            <person name="Teixeira P.J.P.L."/>
            <person name="Carazzolle M.F."/>
            <person name="Schuster S.C."/>
            <person name="Carlson J.E."/>
            <person name="Guiltinan M.J."/>
            <person name="Mieczkowski P."/>
            <person name="Farmer A."/>
            <person name="Ramaraj T."/>
            <person name="Crozier J."/>
            <person name="Davis R.E."/>
            <person name="Shao J."/>
            <person name="Melnick R.L."/>
            <person name="Pereira G.A.G."/>
            <person name="Bailey B.A."/>
        </authorList>
    </citation>
    <scope>NUCLEOTIDE SEQUENCE [LARGE SCALE GENOMIC DNA]</scope>
    <source>
        <strain evidence="2 3">MCA 2997</strain>
    </source>
</reference>
<protein>
    <submittedName>
        <fullName evidence="2">Uncharacterized protein</fullName>
    </submittedName>
</protein>
<accession>V2Y6L6</accession>
<dbReference type="KEGG" id="mrr:Moror_5728"/>
<feature type="transmembrane region" description="Helical" evidence="1">
    <location>
        <begin position="165"/>
        <end position="184"/>
    </location>
</feature>
<gene>
    <name evidence="2" type="ORF">Moror_5728</name>
</gene>
<organism evidence="2 3">
    <name type="scientific">Moniliophthora roreri (strain MCA 2997)</name>
    <name type="common">Cocoa frosty pod rot fungus</name>
    <name type="synonym">Crinipellis roreri</name>
    <dbReference type="NCBI Taxonomy" id="1381753"/>
    <lineage>
        <taxon>Eukaryota</taxon>
        <taxon>Fungi</taxon>
        <taxon>Dikarya</taxon>
        <taxon>Basidiomycota</taxon>
        <taxon>Agaricomycotina</taxon>
        <taxon>Agaricomycetes</taxon>
        <taxon>Agaricomycetidae</taxon>
        <taxon>Agaricales</taxon>
        <taxon>Marasmiineae</taxon>
        <taxon>Marasmiaceae</taxon>
        <taxon>Moniliophthora</taxon>
    </lineage>
</organism>
<sequence length="317" mass="35503">MFSYHVEVIRQLGGPGIPISVTFLWSTDGPREHPIDLGFHRLRTVYWHRLHPSSTYCSPFSKRPPKSSLALLVHRRDAALCFILHIILLRATVQRTSGSRALPGSSFPRILWDCICFWHDTVTQSSTPHPEGYILIPLLLYWRILSACSGDDDAAAASRRARSPWLLVGLIALWILLTLVYVMIGVNSPDNGVTERTETSVYCYFRSPLLRVSVRGVCAILILPGVFILVLIVRSVIRARNTPIAQKYTSTVIKLIVMLIISFIALIVAFTTPSNQQVDLVINTTGHAFLPAVAMMLFASQRDFFSAWKEAAKSLVF</sequence>
<keyword evidence="1" id="KW-0812">Transmembrane</keyword>